<sequence>MNTKSVPNVQKKRHLLTVSFKPRQSKHVPKDRRHSLYCTVSIDAIPAVPFSTKIRVNLELWKNLHELVALDDRIAKEVLRQTLDIEADLRQVFNDLRRTNSVVTADDVAREYTGRTPTFLKLFDQMVEYRVKTFKITKGTVETWETRRKNAAEFIRDVLHKEDIRVDYIRSTLEDDLIMYFNTKGFKKIHVSRQVSAWKSVMSFAVKKRHLKYNPLEYADVTIPPPGMPKFLTVPQLEKLSKLSLPFEMRIVADIFLFQCYTGMSIVDVYNFNPEEHIFRELDGTEWILIVRKKIERWATKPCKIPILPETRRILEKYRSKLPVLSRWTLNDNLKVIGAMIGYIGLSTKVGRSTAGTFLINHGVRLEVVAEVLGHANVRTTQRIYAPILVETVKSQTLHLMA</sequence>
<dbReference type="CDD" id="cd01185">
    <property type="entry name" value="INTN1_C_like"/>
    <property type="match status" value="1"/>
</dbReference>
<reference evidence="3 4" key="1">
    <citation type="submission" date="2016-10" db="EMBL/GenBank/DDBJ databases">
        <authorList>
            <person name="de Groot N.N."/>
        </authorList>
    </citation>
    <scope>NUCLEOTIDE SEQUENCE [LARGE SCALE GENOMIC DNA]</scope>
    <source>
        <strain evidence="3 4">DSM 21668</strain>
    </source>
</reference>
<evidence type="ECO:0000256" key="1">
    <source>
        <dbReference type="ARBA" id="ARBA00023172"/>
    </source>
</evidence>
<dbReference type="GO" id="GO:0015074">
    <property type="term" value="P:DNA integration"/>
    <property type="evidence" value="ECO:0007669"/>
    <property type="project" value="InterPro"/>
</dbReference>
<dbReference type="STRING" id="563176.SAMN04488090_3484"/>
<dbReference type="InterPro" id="IPR013762">
    <property type="entry name" value="Integrase-like_cat_sf"/>
</dbReference>
<accession>A0A1G9TAT4</accession>
<dbReference type="GO" id="GO:0003677">
    <property type="term" value="F:DNA binding"/>
    <property type="evidence" value="ECO:0007669"/>
    <property type="project" value="InterPro"/>
</dbReference>
<gene>
    <name evidence="3" type="ORF">SAMN04488090_3484</name>
</gene>
<dbReference type="AlphaFoldDB" id="A0A1G9TAT4"/>
<dbReference type="InterPro" id="IPR050090">
    <property type="entry name" value="Tyrosine_recombinase_XerCD"/>
</dbReference>
<keyword evidence="4" id="KW-1185">Reference proteome</keyword>
<keyword evidence="1" id="KW-0233">DNA recombination</keyword>
<evidence type="ECO:0000313" key="3">
    <source>
        <dbReference type="EMBL" id="SDM44732.1"/>
    </source>
</evidence>
<dbReference type="SUPFAM" id="SSF56349">
    <property type="entry name" value="DNA breaking-rejoining enzymes"/>
    <property type="match status" value="1"/>
</dbReference>
<dbReference type="PROSITE" id="PS51898">
    <property type="entry name" value="TYR_RECOMBINASE"/>
    <property type="match status" value="1"/>
</dbReference>
<dbReference type="PANTHER" id="PTHR30349:SF64">
    <property type="entry name" value="PROPHAGE INTEGRASE INTD-RELATED"/>
    <property type="match status" value="1"/>
</dbReference>
<organism evidence="3 4">
    <name type="scientific">Siphonobacter aquaeclarae</name>
    <dbReference type="NCBI Taxonomy" id="563176"/>
    <lineage>
        <taxon>Bacteria</taxon>
        <taxon>Pseudomonadati</taxon>
        <taxon>Bacteroidota</taxon>
        <taxon>Cytophagia</taxon>
        <taxon>Cytophagales</taxon>
        <taxon>Cytophagaceae</taxon>
        <taxon>Siphonobacter</taxon>
    </lineage>
</organism>
<evidence type="ECO:0000259" key="2">
    <source>
        <dbReference type="PROSITE" id="PS51898"/>
    </source>
</evidence>
<dbReference type="Proteomes" id="UP000198901">
    <property type="component" value="Unassembled WGS sequence"/>
</dbReference>
<dbReference type="InterPro" id="IPR002104">
    <property type="entry name" value="Integrase_catalytic"/>
</dbReference>
<protein>
    <submittedName>
        <fullName evidence="3">Site-specific recombinase XerD</fullName>
    </submittedName>
</protein>
<evidence type="ECO:0000313" key="4">
    <source>
        <dbReference type="Proteomes" id="UP000198901"/>
    </source>
</evidence>
<dbReference type="InterPro" id="IPR011010">
    <property type="entry name" value="DNA_brk_join_enz"/>
</dbReference>
<proteinExistence type="predicted"/>
<dbReference type="Gene3D" id="1.10.443.10">
    <property type="entry name" value="Intergrase catalytic core"/>
    <property type="match status" value="1"/>
</dbReference>
<name>A0A1G9TAT4_9BACT</name>
<dbReference type="GO" id="GO:0006310">
    <property type="term" value="P:DNA recombination"/>
    <property type="evidence" value="ECO:0007669"/>
    <property type="project" value="UniProtKB-KW"/>
</dbReference>
<dbReference type="PANTHER" id="PTHR30349">
    <property type="entry name" value="PHAGE INTEGRASE-RELATED"/>
    <property type="match status" value="1"/>
</dbReference>
<feature type="domain" description="Tyr recombinase" evidence="2">
    <location>
        <begin position="227"/>
        <end position="398"/>
    </location>
</feature>
<dbReference type="EMBL" id="FNGS01000006">
    <property type="protein sequence ID" value="SDM44732.1"/>
    <property type="molecule type" value="Genomic_DNA"/>
</dbReference>